<evidence type="ECO:0000256" key="3">
    <source>
        <dbReference type="PIRSR" id="PIRSR001235-1"/>
    </source>
</evidence>
<comment type="cofactor">
    <cofactor evidence="3">
        <name>Zn(2+)</name>
        <dbReference type="ChEBI" id="CHEBI:29105"/>
    </cofactor>
    <text evidence="3">Binds 2 Zn(2+) ions per subunit.</text>
</comment>
<dbReference type="GO" id="GO:0046872">
    <property type="term" value="F:metal ion binding"/>
    <property type="evidence" value="ECO:0007669"/>
    <property type="project" value="UniProtKB-KW"/>
</dbReference>
<evidence type="ECO:0000313" key="6">
    <source>
        <dbReference type="Proteomes" id="UP000640489"/>
    </source>
</evidence>
<feature type="binding site" evidence="3">
    <location>
        <position position="371"/>
    </location>
    <ligand>
        <name>Zn(2+)</name>
        <dbReference type="ChEBI" id="CHEBI:29105"/>
        <label>2</label>
    </ligand>
</feature>
<dbReference type="PANTHER" id="PTHR32494:SF5">
    <property type="entry name" value="ALLANTOATE AMIDOHYDROLASE"/>
    <property type="match status" value="1"/>
</dbReference>
<evidence type="ECO:0000256" key="2">
    <source>
        <dbReference type="ARBA" id="ARBA00022801"/>
    </source>
</evidence>
<dbReference type="RefSeq" id="WP_194704921.1">
    <property type="nucleotide sequence ID" value="NZ_JADKPN010000001.1"/>
</dbReference>
<protein>
    <submittedName>
        <fullName evidence="5">Allantoate amidohydrolase</fullName>
    </submittedName>
</protein>
<feature type="binding site" evidence="3">
    <location>
        <position position="87"/>
    </location>
    <ligand>
        <name>Zn(2+)</name>
        <dbReference type="ChEBI" id="CHEBI:29105"/>
        <label>1</label>
    </ligand>
</feature>
<evidence type="ECO:0000313" key="5">
    <source>
        <dbReference type="EMBL" id="MBF4761725.1"/>
    </source>
</evidence>
<feature type="binding site" evidence="3">
    <location>
        <position position="122"/>
    </location>
    <ligand>
        <name>Zn(2+)</name>
        <dbReference type="ChEBI" id="CHEBI:29105"/>
        <label>2</label>
    </ligand>
</feature>
<dbReference type="Gene3D" id="3.40.630.10">
    <property type="entry name" value="Zn peptidases"/>
    <property type="match status" value="1"/>
</dbReference>
<dbReference type="Proteomes" id="UP000640489">
    <property type="component" value="Unassembled WGS sequence"/>
</dbReference>
<proteinExistence type="inferred from homology"/>
<name>A0A930VCY4_9ACTN</name>
<feature type="binding site" evidence="4">
    <location>
        <position position="281"/>
    </location>
    <ligand>
        <name>allantoate</name>
        <dbReference type="ChEBI" id="CHEBI:17536"/>
    </ligand>
</feature>
<accession>A0A930VCY4</accession>
<evidence type="ECO:0000256" key="1">
    <source>
        <dbReference type="ARBA" id="ARBA00006153"/>
    </source>
</evidence>
<dbReference type="GO" id="GO:0016813">
    <property type="term" value="F:hydrolase activity, acting on carbon-nitrogen (but not peptide) bonds, in linear amidines"/>
    <property type="evidence" value="ECO:0007669"/>
    <property type="project" value="InterPro"/>
</dbReference>
<evidence type="ECO:0000256" key="4">
    <source>
        <dbReference type="PIRSR" id="PIRSR001235-2"/>
    </source>
</evidence>
<keyword evidence="3" id="KW-0479">Metal-binding</keyword>
<keyword evidence="2" id="KW-0378">Hydrolase</keyword>
<dbReference type="SUPFAM" id="SSF53187">
    <property type="entry name" value="Zn-dependent exopeptidases"/>
    <property type="match status" value="1"/>
</dbReference>
<dbReference type="EMBL" id="JADKPN010000001">
    <property type="protein sequence ID" value="MBF4761725.1"/>
    <property type="molecule type" value="Genomic_DNA"/>
</dbReference>
<dbReference type="AlphaFoldDB" id="A0A930VCY4"/>
<dbReference type="Gene3D" id="3.30.70.360">
    <property type="match status" value="1"/>
</dbReference>
<feature type="binding site" evidence="3">
    <location>
        <position position="87"/>
    </location>
    <ligand>
        <name>Zn(2+)</name>
        <dbReference type="ChEBI" id="CHEBI:29105"/>
        <label>2</label>
    </ligand>
</feature>
<keyword evidence="6" id="KW-1185">Reference proteome</keyword>
<dbReference type="Pfam" id="PF01546">
    <property type="entry name" value="Peptidase_M20"/>
    <property type="match status" value="1"/>
</dbReference>
<feature type="binding site" evidence="4">
    <location>
        <position position="268"/>
    </location>
    <ligand>
        <name>allantoate</name>
        <dbReference type="ChEBI" id="CHEBI:17536"/>
    </ligand>
</feature>
<sequence>MPDDFEAMWASLAPIGRSASSGGYFRQPFAAAERELASWFEEQALARGLSLTRDGFGNVVAWLGSPGPRAVVTGSHLDSVLDGGAYDGPLGVVSALAALDLLVSRGFSPSRPLGVSVFVEEEGSRFGLACLGSRLASGAVSWDTARSLTDRSGVSVEDALAAASLSGPSSSSLLDGVTTFVELHVEQGRDLVDRPAAPIGVASGIWPHGRYRYEFRGSADHAGTTRMQDRADPMLTYAMTALAANKQARLADERATFGRVEVTPNSTNSVPSAVTAWLDARASSSSSLDELVGVIERQATERAARDGTSLTVTPESVSGAVTFSPELAARIAAPRGWPVIPTAAGHDAGILSAAGIETAMLFVRNPTGVSHSPAETAAMSDCLAGVEALADVLADLAGDPVGDVG</sequence>
<dbReference type="InterPro" id="IPR010158">
    <property type="entry name" value="Amidase_Cbmase"/>
</dbReference>
<feature type="binding site" evidence="4">
    <location>
        <position position="210"/>
    </location>
    <ligand>
        <name>allantoate</name>
        <dbReference type="ChEBI" id="CHEBI:17536"/>
    </ligand>
</feature>
<feature type="binding site" evidence="3">
    <location>
        <position position="76"/>
    </location>
    <ligand>
        <name>Zn(2+)</name>
        <dbReference type="ChEBI" id="CHEBI:29105"/>
        <label>1</label>
    </ligand>
</feature>
<dbReference type="PANTHER" id="PTHR32494">
    <property type="entry name" value="ALLANTOATE DEIMINASE-RELATED"/>
    <property type="match status" value="1"/>
</dbReference>
<gene>
    <name evidence="5" type="ORF">ISU07_01180</name>
</gene>
<dbReference type="NCBIfam" id="NF006770">
    <property type="entry name" value="PRK09290.1-4"/>
    <property type="match status" value="1"/>
</dbReference>
<dbReference type="PIRSF" id="PIRSF001235">
    <property type="entry name" value="Amidase_carbamoylase"/>
    <property type="match status" value="1"/>
</dbReference>
<organism evidence="5 6">
    <name type="scientific">Nocardioides islandensis</name>
    <dbReference type="NCBI Taxonomy" id="433663"/>
    <lineage>
        <taxon>Bacteria</taxon>
        <taxon>Bacillati</taxon>
        <taxon>Actinomycetota</taxon>
        <taxon>Actinomycetes</taxon>
        <taxon>Propionibacteriales</taxon>
        <taxon>Nocardioidaceae</taxon>
        <taxon>Nocardioides</taxon>
    </lineage>
</organism>
<dbReference type="SUPFAM" id="SSF55031">
    <property type="entry name" value="Bacterial exopeptidase dimerisation domain"/>
    <property type="match status" value="1"/>
</dbReference>
<comment type="caution">
    <text evidence="5">The sequence shown here is derived from an EMBL/GenBank/DDBJ whole genome shotgun (WGS) entry which is preliminary data.</text>
</comment>
<keyword evidence="3" id="KW-0862">Zinc</keyword>
<reference evidence="5" key="1">
    <citation type="submission" date="2020-11" db="EMBL/GenBank/DDBJ databases">
        <title>Nocardioides sp. nov., isolated from Soil of Cynanchum wilfordii Hemsley rhizosphere.</title>
        <authorList>
            <person name="Lee J.-S."/>
            <person name="Suh M.K."/>
            <person name="Kim J.-S."/>
        </authorList>
    </citation>
    <scope>NUCLEOTIDE SEQUENCE</scope>
    <source>
        <strain evidence="5">KCTC 19275</strain>
    </source>
</reference>
<feature type="binding site" evidence="3">
    <location>
        <position position="184"/>
    </location>
    <ligand>
        <name>Zn(2+)</name>
        <dbReference type="ChEBI" id="CHEBI:29105"/>
        <label>1</label>
    </ligand>
</feature>
<dbReference type="NCBIfam" id="TIGR01879">
    <property type="entry name" value="hydantase"/>
    <property type="match status" value="1"/>
</dbReference>
<dbReference type="InterPro" id="IPR036264">
    <property type="entry name" value="Bact_exopeptidase_dim_dom"/>
</dbReference>
<comment type="similarity">
    <text evidence="1">Belongs to the peptidase M20 family.</text>
</comment>
<dbReference type="InterPro" id="IPR002933">
    <property type="entry name" value="Peptidase_M20"/>
</dbReference>